<name>A0A2K8NBB8_9BACL</name>
<dbReference type="Pfam" id="PF01370">
    <property type="entry name" value="Epimerase"/>
    <property type="match status" value="1"/>
</dbReference>
<dbReference type="RefSeq" id="WP_100668866.1">
    <property type="nucleotide sequence ID" value="NZ_CP024955.1"/>
</dbReference>
<sequence>MAILVTGGFGFIGQTVVRMLRDYGKKVISVDRRFIDQDISTPLFRYYQADINDVGRLIEICREENVVSVIHTAAISHPVVSREVPYQTVVTNALGTASVFEAARICGIKRVVNFSSECVYGHNREVGKVSEMAPLEPTTPYGVTKMFTEHLGRVYSQLYGMEIPSLRPGWVYGPGQFMQCYLKTLLRNAIDGVPTHEPSGRDYRFHYVHVEDVAEAAILAATIDSVGSEAFNITAGFQVSFGEVVQEVKRLFPEADIDIGPGTIDYLDQNGEFDITKAKSILGYSPKYDLRTGIETYAAWLKEHAF</sequence>
<comment type="similarity">
    <text evidence="1">Belongs to the NAD(P)-dependent epimerase/dehydratase family.</text>
</comment>
<dbReference type="EMBL" id="CP024955">
    <property type="protein sequence ID" value="ATY86117.1"/>
    <property type="molecule type" value="Genomic_DNA"/>
</dbReference>
<dbReference type="InterPro" id="IPR001509">
    <property type="entry name" value="Epimerase_deHydtase"/>
</dbReference>
<dbReference type="Proteomes" id="UP000231932">
    <property type="component" value="Chromosome"/>
</dbReference>
<organism evidence="3 4">
    <name type="scientific">Kyrpidia spormannii</name>
    <dbReference type="NCBI Taxonomy" id="2055160"/>
    <lineage>
        <taxon>Bacteria</taxon>
        <taxon>Bacillati</taxon>
        <taxon>Bacillota</taxon>
        <taxon>Bacilli</taxon>
        <taxon>Bacillales</taxon>
        <taxon>Alicyclobacillaceae</taxon>
        <taxon>Kyrpidia</taxon>
    </lineage>
</organism>
<dbReference type="SUPFAM" id="SSF51735">
    <property type="entry name" value="NAD(P)-binding Rossmann-fold domains"/>
    <property type="match status" value="1"/>
</dbReference>
<dbReference type="PROSITE" id="PS00061">
    <property type="entry name" value="ADH_SHORT"/>
    <property type="match status" value="1"/>
</dbReference>
<protein>
    <recommendedName>
        <fullName evidence="2">NAD-dependent epimerase/dehydratase domain-containing protein</fullName>
    </recommendedName>
</protein>
<evidence type="ECO:0000313" key="3">
    <source>
        <dbReference type="EMBL" id="ATY86117.1"/>
    </source>
</evidence>
<reference evidence="4" key="1">
    <citation type="submission" date="2017-11" db="EMBL/GenBank/DDBJ databases">
        <title>Complete Genome Sequence of Kyrpidia sp. Strain EA-1, a thermophilic, hydrogen-oxidizing Bacterium, isolated from the Azores.</title>
        <authorList>
            <person name="Reiner J.E."/>
            <person name="Lapp C.J."/>
            <person name="Bunk B."/>
            <person name="Gescher J."/>
        </authorList>
    </citation>
    <scope>NUCLEOTIDE SEQUENCE [LARGE SCALE GENOMIC DNA]</scope>
    <source>
        <strain evidence="4">EA-1</strain>
    </source>
</reference>
<dbReference type="OrthoDB" id="181047at2"/>
<evidence type="ECO:0000259" key="2">
    <source>
        <dbReference type="Pfam" id="PF01370"/>
    </source>
</evidence>
<dbReference type="InterPro" id="IPR020904">
    <property type="entry name" value="Sc_DH/Rdtase_CS"/>
</dbReference>
<proteinExistence type="inferred from homology"/>
<dbReference type="Gene3D" id="3.40.50.720">
    <property type="entry name" value="NAD(P)-binding Rossmann-like Domain"/>
    <property type="match status" value="1"/>
</dbReference>
<dbReference type="AlphaFoldDB" id="A0A2K8NBB8"/>
<keyword evidence="4" id="KW-1185">Reference proteome</keyword>
<feature type="domain" description="NAD-dependent epimerase/dehydratase" evidence="2">
    <location>
        <begin position="3"/>
        <end position="233"/>
    </location>
</feature>
<dbReference type="KEGG" id="kyr:CVV65_15275"/>
<evidence type="ECO:0000256" key="1">
    <source>
        <dbReference type="ARBA" id="ARBA00007637"/>
    </source>
</evidence>
<accession>A0A2K8NBB8</accession>
<dbReference type="InterPro" id="IPR036291">
    <property type="entry name" value="NAD(P)-bd_dom_sf"/>
</dbReference>
<gene>
    <name evidence="3" type="ORF">CVV65_15275</name>
</gene>
<dbReference type="PANTHER" id="PTHR43000">
    <property type="entry name" value="DTDP-D-GLUCOSE 4,6-DEHYDRATASE-RELATED"/>
    <property type="match status" value="1"/>
</dbReference>
<evidence type="ECO:0000313" key="4">
    <source>
        <dbReference type="Proteomes" id="UP000231932"/>
    </source>
</evidence>